<dbReference type="Proteomes" id="UP001597073">
    <property type="component" value="Unassembled WGS sequence"/>
</dbReference>
<dbReference type="GO" id="GO:0016787">
    <property type="term" value="F:hydrolase activity"/>
    <property type="evidence" value="ECO:0007669"/>
    <property type="project" value="UniProtKB-KW"/>
</dbReference>
<dbReference type="SMART" id="SM00490">
    <property type="entry name" value="HELICc"/>
    <property type="match status" value="1"/>
</dbReference>
<reference evidence="3" key="1">
    <citation type="journal article" date="2019" name="Int. J. Syst. Evol. Microbiol.">
        <title>The Global Catalogue of Microorganisms (GCM) 10K type strain sequencing project: providing services to taxonomists for standard genome sequencing and annotation.</title>
        <authorList>
            <consortium name="The Broad Institute Genomics Platform"/>
            <consortium name="The Broad Institute Genome Sequencing Center for Infectious Disease"/>
            <person name="Wu L."/>
            <person name="Ma J."/>
        </authorList>
    </citation>
    <scope>NUCLEOTIDE SEQUENCE [LARGE SCALE GENOMIC DNA]</scope>
    <source>
        <strain evidence="3">CCUG 60742</strain>
    </source>
</reference>
<sequence>MNITDVLSNLEESAYQEMLGKEVIGTLKTLDSSYLYPENLRKVLINTFTHQALLINKVSRDIIINSLSLNEAYELGKQFNLPETNDVFEKLTAINFKGTSLEKLFEFFGEIIIPDVQPDWVASTNVQVGYPLYYYQRDVLRKLKTFLTSANNRALLHMPTGSGKTRTSISFICRHLVDQPEKNVIWFANTKELLDQAYDEFYKAWAFLGDREITAIKFWDKTNIDLKEVKGSFIVAGLDKTYQLLMRDLQAMSIFAANCSLVIMDEAHMAIAPTYQLLIENIIKGGTGFIGLSATPGRTWNDPEEDQKLADFFFRQKAMLKIPGYDNPVDYLTDEGYLAKVTNTRLLREVGIKLSKEDIEYLKSNYVLSPSVLKAISEDRLRNMAIISRIQSLVKNHKRIIVFGITKDHAITLNSVLTAVGLNSKVVTSETNSVERSKIIADFKKSRVDFPEPMILCNYGILTTGFDAPETSCAVITRPTDSLVLYSQMVGRAIRGIRSGGNMEAEIVTVIDQNLPGFSEVADAFINWEDVWN</sequence>
<dbReference type="GO" id="GO:0004386">
    <property type="term" value="F:helicase activity"/>
    <property type="evidence" value="ECO:0007669"/>
    <property type="project" value="UniProtKB-KW"/>
</dbReference>
<keyword evidence="2" id="KW-0378">Hydrolase</keyword>
<keyword evidence="2" id="KW-0067">ATP-binding</keyword>
<gene>
    <name evidence="2" type="ORF">ACFQZI_06685</name>
</gene>
<dbReference type="SUPFAM" id="SSF52540">
    <property type="entry name" value="P-loop containing nucleoside triphosphate hydrolases"/>
    <property type="match status" value="1"/>
</dbReference>
<organism evidence="2 3">
    <name type="scientific">Mucilaginibacter lutimaris</name>
    <dbReference type="NCBI Taxonomy" id="931629"/>
    <lineage>
        <taxon>Bacteria</taxon>
        <taxon>Pseudomonadati</taxon>
        <taxon>Bacteroidota</taxon>
        <taxon>Sphingobacteriia</taxon>
        <taxon>Sphingobacteriales</taxon>
        <taxon>Sphingobacteriaceae</taxon>
        <taxon>Mucilaginibacter</taxon>
    </lineage>
</organism>
<dbReference type="EC" id="3.6.4.-" evidence="2"/>
<proteinExistence type="predicted"/>
<dbReference type="Pfam" id="PF04851">
    <property type="entry name" value="ResIII"/>
    <property type="match status" value="1"/>
</dbReference>
<dbReference type="InterPro" id="IPR027417">
    <property type="entry name" value="P-loop_NTPase"/>
</dbReference>
<feature type="domain" description="Helicase ATP-binding" evidence="1">
    <location>
        <begin position="145"/>
        <end position="296"/>
    </location>
</feature>
<dbReference type="InterPro" id="IPR050742">
    <property type="entry name" value="Helicase_Restrict-Modif_Enz"/>
</dbReference>
<keyword evidence="2" id="KW-0547">Nucleotide-binding</keyword>
<dbReference type="Gene3D" id="3.40.50.300">
    <property type="entry name" value="P-loop containing nucleotide triphosphate hydrolases"/>
    <property type="match status" value="2"/>
</dbReference>
<keyword evidence="2" id="KW-0347">Helicase</keyword>
<evidence type="ECO:0000313" key="3">
    <source>
        <dbReference type="Proteomes" id="UP001597073"/>
    </source>
</evidence>
<dbReference type="InterPro" id="IPR014001">
    <property type="entry name" value="Helicase_ATP-bd"/>
</dbReference>
<dbReference type="InterPro" id="IPR001650">
    <property type="entry name" value="Helicase_C-like"/>
</dbReference>
<dbReference type="Pfam" id="PF00271">
    <property type="entry name" value="Helicase_C"/>
    <property type="match status" value="1"/>
</dbReference>
<protein>
    <submittedName>
        <fullName evidence="2">DEAD/DEAH box helicase</fullName>
        <ecNumber evidence="2">3.6.4.-</ecNumber>
    </submittedName>
</protein>
<dbReference type="PANTHER" id="PTHR47396">
    <property type="entry name" value="TYPE I RESTRICTION ENZYME ECOKI R PROTEIN"/>
    <property type="match status" value="1"/>
</dbReference>
<keyword evidence="3" id="KW-1185">Reference proteome</keyword>
<evidence type="ECO:0000259" key="1">
    <source>
        <dbReference type="PROSITE" id="PS51192"/>
    </source>
</evidence>
<evidence type="ECO:0000313" key="2">
    <source>
        <dbReference type="EMBL" id="MFD0764532.1"/>
    </source>
</evidence>
<dbReference type="RefSeq" id="WP_377140109.1">
    <property type="nucleotide sequence ID" value="NZ_JBHTIA010000003.1"/>
</dbReference>
<dbReference type="EMBL" id="JBHTIA010000003">
    <property type="protein sequence ID" value="MFD0764532.1"/>
    <property type="molecule type" value="Genomic_DNA"/>
</dbReference>
<dbReference type="InterPro" id="IPR006935">
    <property type="entry name" value="Helicase/UvrB_N"/>
</dbReference>
<comment type="caution">
    <text evidence="2">The sequence shown here is derived from an EMBL/GenBank/DDBJ whole genome shotgun (WGS) entry which is preliminary data.</text>
</comment>
<dbReference type="PROSITE" id="PS51192">
    <property type="entry name" value="HELICASE_ATP_BIND_1"/>
    <property type="match status" value="1"/>
</dbReference>
<dbReference type="SMART" id="SM00487">
    <property type="entry name" value="DEXDc"/>
    <property type="match status" value="1"/>
</dbReference>
<name>A0ABW2ZEB8_9SPHI</name>
<dbReference type="PANTHER" id="PTHR47396:SF1">
    <property type="entry name" value="ATP-DEPENDENT HELICASE IRC3-RELATED"/>
    <property type="match status" value="1"/>
</dbReference>
<accession>A0ABW2ZEB8</accession>